<keyword evidence="1" id="KW-1133">Transmembrane helix</keyword>
<comment type="caution">
    <text evidence="2">The sequence shown here is derived from an EMBL/GenBank/DDBJ whole genome shotgun (WGS) entry which is preliminary data.</text>
</comment>
<organism evidence="2 3">
    <name type="scientific">Nocardia albiluteola</name>
    <dbReference type="NCBI Taxonomy" id="2842303"/>
    <lineage>
        <taxon>Bacteria</taxon>
        <taxon>Bacillati</taxon>
        <taxon>Actinomycetota</taxon>
        <taxon>Actinomycetes</taxon>
        <taxon>Mycobacteriales</taxon>
        <taxon>Nocardiaceae</taxon>
        <taxon>Nocardia</taxon>
    </lineage>
</organism>
<evidence type="ECO:0000313" key="3">
    <source>
        <dbReference type="Proteomes" id="UP000733379"/>
    </source>
</evidence>
<feature type="transmembrane region" description="Helical" evidence="1">
    <location>
        <begin position="191"/>
        <end position="212"/>
    </location>
</feature>
<feature type="transmembrane region" description="Helical" evidence="1">
    <location>
        <begin position="21"/>
        <end position="40"/>
    </location>
</feature>
<dbReference type="Proteomes" id="UP000733379">
    <property type="component" value="Unassembled WGS sequence"/>
</dbReference>
<evidence type="ECO:0000313" key="2">
    <source>
        <dbReference type="EMBL" id="MBU3061393.1"/>
    </source>
</evidence>
<keyword evidence="3" id="KW-1185">Reference proteome</keyword>
<protein>
    <submittedName>
        <fullName evidence="2">Uncharacterized protein</fullName>
    </submittedName>
</protein>
<feature type="transmembrane region" description="Helical" evidence="1">
    <location>
        <begin position="115"/>
        <end position="136"/>
    </location>
</feature>
<gene>
    <name evidence="2" type="ORF">KO481_07635</name>
</gene>
<accession>A0ABS6AWL1</accession>
<dbReference type="RefSeq" id="WP_215916280.1">
    <property type="nucleotide sequence ID" value="NZ_JAHKNI010000002.1"/>
</dbReference>
<sequence>MTEVTAGARETGGRSAEFWGYLMWGLAALAVAGPELAAVFKVGDWPTISATVGHLESAHSWVRLVVTFVIVVLGYYAVPQLIMHPDVRQDVLAGRQYTANGRATRDAGAVRSEGTGGYLVVGLAGLIVGVVFAVSARHIHPGTFVGAYVMYGLIAVLWVIVPSVLAMFFAREVPFPTLFRTIGYLERRAHPLAAVLLALLVILLLHLTLYPWPTFRS</sequence>
<feature type="transmembrane region" description="Helical" evidence="1">
    <location>
        <begin position="148"/>
        <end position="170"/>
    </location>
</feature>
<evidence type="ECO:0000256" key="1">
    <source>
        <dbReference type="SAM" id="Phobius"/>
    </source>
</evidence>
<keyword evidence="1" id="KW-0812">Transmembrane</keyword>
<keyword evidence="1" id="KW-0472">Membrane</keyword>
<dbReference type="EMBL" id="JAHKNI010000002">
    <property type="protein sequence ID" value="MBU3061393.1"/>
    <property type="molecule type" value="Genomic_DNA"/>
</dbReference>
<name>A0ABS6AWL1_9NOCA</name>
<feature type="transmembrane region" description="Helical" evidence="1">
    <location>
        <begin position="60"/>
        <end position="78"/>
    </location>
</feature>
<proteinExistence type="predicted"/>
<reference evidence="2 3" key="1">
    <citation type="submission" date="2021-06" db="EMBL/GenBank/DDBJ databases">
        <title>Actinomycetes sequencing.</title>
        <authorList>
            <person name="Shan Q."/>
        </authorList>
    </citation>
    <scope>NUCLEOTIDE SEQUENCE [LARGE SCALE GENOMIC DNA]</scope>
    <source>
        <strain evidence="2 3">NEAU-G5</strain>
    </source>
</reference>